<evidence type="ECO:0000313" key="4">
    <source>
        <dbReference type="Proteomes" id="UP000069705"/>
    </source>
</evidence>
<dbReference type="InterPro" id="IPR013538">
    <property type="entry name" value="ASHA1/2-like_C"/>
</dbReference>
<reference evidence="3 4" key="1">
    <citation type="journal article" date="2016" name="Genome Announc.">
        <title>Draft Genome Sequences of Five Rapidly Growing Mycobacterium Species, M. thermoresistibile, M. fortuitum subsp. acetamidolyticum, M. canariasense, M. brisbanense, and M. novocastrense.</title>
        <authorList>
            <person name="Katahira K."/>
            <person name="Ogura Y."/>
            <person name="Gotoh Y."/>
            <person name="Hayashi T."/>
        </authorList>
    </citation>
    <scope>NUCLEOTIDE SEQUENCE [LARGE SCALE GENOMIC DNA]</scope>
    <source>
        <strain evidence="3 4">JCM6368</strain>
    </source>
</reference>
<dbReference type="Pfam" id="PF08327">
    <property type="entry name" value="AHSA1"/>
    <property type="match status" value="1"/>
</dbReference>
<dbReference type="EMBL" id="BCSZ01000008">
    <property type="protein sequence ID" value="GAT00518.1"/>
    <property type="molecule type" value="Genomic_DNA"/>
</dbReference>
<name>A0A117ID46_MYCFO</name>
<organism evidence="3 4">
    <name type="scientific">Mycolicibacterium fortuitum subsp. acetamidolyticum</name>
    <dbReference type="NCBI Taxonomy" id="144550"/>
    <lineage>
        <taxon>Bacteria</taxon>
        <taxon>Bacillati</taxon>
        <taxon>Actinomycetota</taxon>
        <taxon>Actinomycetes</taxon>
        <taxon>Mycobacteriales</taxon>
        <taxon>Mycobacteriaceae</taxon>
        <taxon>Mycolicibacterium</taxon>
    </lineage>
</organism>
<dbReference type="AlphaFoldDB" id="A0A117ID46"/>
<dbReference type="Proteomes" id="UP000069705">
    <property type="component" value="Unassembled WGS sequence"/>
</dbReference>
<comment type="caution">
    <text evidence="3">The sequence shown here is derived from an EMBL/GenBank/DDBJ whole genome shotgun (WGS) entry which is preliminary data.</text>
</comment>
<evidence type="ECO:0000313" key="3">
    <source>
        <dbReference type="EMBL" id="GAT00518.1"/>
    </source>
</evidence>
<evidence type="ECO:0000259" key="2">
    <source>
        <dbReference type="Pfam" id="PF08327"/>
    </source>
</evidence>
<dbReference type="InterPro" id="IPR023393">
    <property type="entry name" value="START-like_dom_sf"/>
</dbReference>
<gene>
    <name evidence="3" type="ORF">RMCFA_0632</name>
</gene>
<sequence length="164" mass="18543">MQPWGCSNPAREEPDMTTDYDRIEREIVIDAPAQRVWDLVSEPGWYINDEQITEHQIDRDGDIAIVTDPTHGKFALRTVELDEPRYAAFRWHIDADDLESSSTLVEFWITPAQSGVVLRVVESGFAALDEPEVNRRSRFDDHSGGWSLELGLARKYLVGAAADA</sequence>
<comment type="similarity">
    <text evidence="1">Belongs to the AHA1 family.</text>
</comment>
<feature type="domain" description="Activator of Hsp90 ATPase homologue 1/2-like C-terminal" evidence="2">
    <location>
        <begin position="30"/>
        <end position="147"/>
    </location>
</feature>
<proteinExistence type="inferred from homology"/>
<accession>A0A117ID46</accession>
<evidence type="ECO:0000256" key="1">
    <source>
        <dbReference type="ARBA" id="ARBA00006817"/>
    </source>
</evidence>
<dbReference type="Gene3D" id="3.30.530.20">
    <property type="match status" value="1"/>
</dbReference>
<protein>
    <submittedName>
        <fullName evidence="3">Activator of hsp90 ATPase like protein</fullName>
    </submittedName>
</protein>
<reference evidence="4" key="2">
    <citation type="submission" date="2016-02" db="EMBL/GenBank/DDBJ databases">
        <title>Draft genome sequence of five rapidly growing Mycobacterium species.</title>
        <authorList>
            <person name="Katahira K."/>
            <person name="Gotou Y."/>
            <person name="Iida K."/>
            <person name="Ogura Y."/>
            <person name="Hayashi T."/>
        </authorList>
    </citation>
    <scope>NUCLEOTIDE SEQUENCE [LARGE SCALE GENOMIC DNA]</scope>
    <source>
        <strain evidence="4">JCM6368</strain>
    </source>
</reference>
<dbReference type="SUPFAM" id="SSF55961">
    <property type="entry name" value="Bet v1-like"/>
    <property type="match status" value="1"/>
</dbReference>